<dbReference type="InterPro" id="IPR050087">
    <property type="entry name" value="AON_synthase_class-II"/>
</dbReference>
<comment type="caution">
    <text evidence="4">The sequence shown here is derived from an EMBL/GenBank/DDBJ whole genome shotgun (WGS) entry which is preliminary data.</text>
</comment>
<dbReference type="PANTHER" id="PTHR13693">
    <property type="entry name" value="CLASS II AMINOTRANSFERASE/8-AMINO-7-OXONONANOATE SYNTHASE"/>
    <property type="match status" value="1"/>
</dbReference>
<feature type="domain" description="Aminotransferase class I/classII large" evidence="3">
    <location>
        <begin position="182"/>
        <end position="357"/>
    </location>
</feature>
<dbReference type="RefSeq" id="WP_138283814.1">
    <property type="nucleotide sequence ID" value="NZ_BMGE01000004.1"/>
</dbReference>
<protein>
    <submittedName>
        <fullName evidence="4">Pyridoxal phosphate-dependent aminotransferase family protein</fullName>
    </submittedName>
</protein>
<keyword evidence="4" id="KW-0032">Aminotransferase</keyword>
<dbReference type="InterPro" id="IPR015422">
    <property type="entry name" value="PyrdxlP-dep_Trfase_small"/>
</dbReference>
<dbReference type="GO" id="GO:0030170">
    <property type="term" value="F:pyridoxal phosphate binding"/>
    <property type="evidence" value="ECO:0007669"/>
    <property type="project" value="InterPro"/>
</dbReference>
<dbReference type="AlphaFoldDB" id="A0A5R9K613"/>
<dbReference type="Proteomes" id="UP000309788">
    <property type="component" value="Unassembled WGS sequence"/>
</dbReference>
<dbReference type="Gene3D" id="3.90.1150.10">
    <property type="entry name" value="Aspartate Aminotransferase, domain 1"/>
    <property type="match status" value="1"/>
</dbReference>
<dbReference type="InterPro" id="IPR004839">
    <property type="entry name" value="Aminotransferase_I/II_large"/>
</dbReference>
<accession>A0A5R9K613</accession>
<dbReference type="GO" id="GO:0008483">
    <property type="term" value="F:transaminase activity"/>
    <property type="evidence" value="ECO:0007669"/>
    <property type="project" value="UniProtKB-KW"/>
</dbReference>
<dbReference type="Pfam" id="PF00155">
    <property type="entry name" value="Aminotran_1_2"/>
    <property type="match status" value="1"/>
</dbReference>
<dbReference type="InterPro" id="IPR015421">
    <property type="entry name" value="PyrdxlP-dep_Trfase_major"/>
</dbReference>
<evidence type="ECO:0000259" key="3">
    <source>
        <dbReference type="Pfam" id="PF00155"/>
    </source>
</evidence>
<dbReference type="SUPFAM" id="SSF53383">
    <property type="entry name" value="PLP-dependent transferases"/>
    <property type="match status" value="1"/>
</dbReference>
<dbReference type="InterPro" id="IPR015424">
    <property type="entry name" value="PyrdxlP-dep_Trfase"/>
</dbReference>
<gene>
    <name evidence="4" type="ORF">FEM55_23730</name>
</gene>
<evidence type="ECO:0000313" key="5">
    <source>
        <dbReference type="Proteomes" id="UP000309788"/>
    </source>
</evidence>
<reference evidence="4 5" key="1">
    <citation type="submission" date="2019-05" db="EMBL/GenBank/DDBJ databases">
        <authorList>
            <person name="Qu J.-H."/>
        </authorList>
    </citation>
    <scope>NUCLEOTIDE SEQUENCE [LARGE SCALE GENOMIC DNA]</scope>
    <source>
        <strain evidence="4 5">Z12</strain>
    </source>
</reference>
<evidence type="ECO:0000256" key="2">
    <source>
        <dbReference type="ARBA" id="ARBA00022679"/>
    </source>
</evidence>
<dbReference type="OrthoDB" id="846426at2"/>
<name>A0A5R9K613_9BACT</name>
<dbReference type="Gene3D" id="3.40.640.10">
    <property type="entry name" value="Type I PLP-dependent aspartate aminotransferase-like (Major domain)"/>
    <property type="match status" value="1"/>
</dbReference>
<organism evidence="4 5">
    <name type="scientific">Dyadobacter sediminis</name>
    <dbReference type="NCBI Taxonomy" id="1493691"/>
    <lineage>
        <taxon>Bacteria</taxon>
        <taxon>Pseudomonadati</taxon>
        <taxon>Bacteroidota</taxon>
        <taxon>Cytophagia</taxon>
        <taxon>Cytophagales</taxon>
        <taxon>Spirosomataceae</taxon>
        <taxon>Dyadobacter</taxon>
    </lineage>
</organism>
<comment type="cofactor">
    <cofactor evidence="1">
        <name>pyridoxal 5'-phosphate</name>
        <dbReference type="ChEBI" id="CHEBI:597326"/>
    </cofactor>
</comment>
<evidence type="ECO:0000313" key="4">
    <source>
        <dbReference type="EMBL" id="TLU89101.1"/>
    </source>
</evidence>
<proteinExistence type="predicted"/>
<keyword evidence="2 4" id="KW-0808">Transferase</keyword>
<keyword evidence="5" id="KW-1185">Reference proteome</keyword>
<dbReference type="EMBL" id="VCEI01000031">
    <property type="protein sequence ID" value="TLU89101.1"/>
    <property type="molecule type" value="Genomic_DNA"/>
</dbReference>
<sequence>MSIYKTNTLPGRTVITAAEEKFLWFSGTDYLGMGHNEAFRTFLKDGLENYGNHFGSSRNNTLQLNVYDEAEGLFAAFTGSPSALIVSSGMWAGQLVMKEIENLVHSRSETERIKYHYAPRVHPALWGNYFKPETASWKNWAYDVVQEINNSTTRTAHVICTDATGSPMVEEFDFSIFNVLPPSQNTWLIVDESHALGITGDDGRGFWKSLDRISGINKIILSSLNKALGIPGGVILSNKLTINQLRRSPWFAGASPPAPAYMHALKMMLNTLLYAKLHSDLIQNIRYFEQKLSAGKLFESIHNYPVFCSKNLALFDHLLENKIMASCFSYPMPTDAPVTRIVISALHQKEDLDKLAEVCKLFISLG</sequence>
<evidence type="ECO:0000256" key="1">
    <source>
        <dbReference type="ARBA" id="ARBA00001933"/>
    </source>
</evidence>